<dbReference type="Proteomes" id="UP001172386">
    <property type="component" value="Unassembled WGS sequence"/>
</dbReference>
<accession>A0ACC3AIL1</accession>
<keyword evidence="2" id="KW-1185">Reference proteome</keyword>
<name>A0ACC3AIL1_9EURO</name>
<sequence length="249" mass="26273">MSAPLAGKIALITGATKGIGRSTAKHLISLGAKVVVSYGGDTAGAEAFIKEVGAENAIAIQGDAGSLDGIDQLVQATVQKHQKIDILIPNAGRLSMTDIEHLDEANFDKSFAINVKGPMFLVQKVIPYMPAGGKIVFVSTTQNFASTVTPPYMLYCATKGAIDQMTRVLAKDLAKKNINVNCVAPGPTGTDLFFEGKPEAVLKQIASLNPFNRIGEPDEVAAAFAFLCSPESRWVNGQVIKINGGQWVG</sequence>
<dbReference type="EMBL" id="JAPDRQ010000010">
    <property type="protein sequence ID" value="KAJ9663176.1"/>
    <property type="molecule type" value="Genomic_DNA"/>
</dbReference>
<evidence type="ECO:0000313" key="1">
    <source>
        <dbReference type="EMBL" id="KAJ9663176.1"/>
    </source>
</evidence>
<proteinExistence type="predicted"/>
<comment type="caution">
    <text evidence="1">The sequence shown here is derived from an EMBL/GenBank/DDBJ whole genome shotgun (WGS) entry which is preliminary data.</text>
</comment>
<evidence type="ECO:0000313" key="2">
    <source>
        <dbReference type="Proteomes" id="UP001172386"/>
    </source>
</evidence>
<gene>
    <name evidence="1" type="ORF">H2198_000937</name>
</gene>
<organism evidence="1 2">
    <name type="scientific">Neophaeococcomyces mojaviensis</name>
    <dbReference type="NCBI Taxonomy" id="3383035"/>
    <lineage>
        <taxon>Eukaryota</taxon>
        <taxon>Fungi</taxon>
        <taxon>Dikarya</taxon>
        <taxon>Ascomycota</taxon>
        <taxon>Pezizomycotina</taxon>
        <taxon>Eurotiomycetes</taxon>
        <taxon>Chaetothyriomycetidae</taxon>
        <taxon>Chaetothyriales</taxon>
        <taxon>Chaetothyriales incertae sedis</taxon>
        <taxon>Neophaeococcomyces</taxon>
    </lineage>
</organism>
<protein>
    <submittedName>
        <fullName evidence="1">Uncharacterized protein</fullName>
    </submittedName>
</protein>
<reference evidence="1" key="1">
    <citation type="submission" date="2022-10" db="EMBL/GenBank/DDBJ databases">
        <title>Culturing micro-colonial fungi from biological soil crusts in the Mojave desert and describing Neophaeococcomyces mojavensis, and introducing the new genera and species Taxawa tesnikishii.</title>
        <authorList>
            <person name="Kurbessoian T."/>
            <person name="Stajich J.E."/>
        </authorList>
    </citation>
    <scope>NUCLEOTIDE SEQUENCE</scope>
    <source>
        <strain evidence="1">JES_112</strain>
    </source>
</reference>